<dbReference type="PANTHER" id="PTHR34606:SF4">
    <property type="entry name" value="OUTER MEMBRANE LIPOPROTEIN DOLP"/>
    <property type="match status" value="1"/>
</dbReference>
<keyword evidence="3" id="KW-1185">Reference proteome</keyword>
<sequence>MRNARLGVALTAVTLMLGSGSTSISRHSAAFAQTSPDDNNLRAEIMNKALNKSRFKDVQVTVQGGVARLTGTVDVFDIKEEADKRVHRTKGIKAVDNEIEIAGPAVPDAELQQKLVRAIEYDRVGYGTTAFNAIAVNVENGVVTLGGHAYGPVDADSAVAVAANTKGVRDVVNEIQVDPVSPMDDRIRFAVYRTVYGFPSLNKYAIDPGKPIRISVQNGNVTLYGVVDSQSDKDAAGIRANTVPGVFHVTNNLQVAGGGPEK</sequence>
<dbReference type="Pfam" id="PF04972">
    <property type="entry name" value="BON"/>
    <property type="match status" value="3"/>
</dbReference>
<feature type="domain" description="BON" evidence="1">
    <location>
        <begin position="183"/>
        <end position="257"/>
    </location>
</feature>
<comment type="caution">
    <text evidence="2">The sequence shown here is derived from an EMBL/GenBank/DDBJ whole genome shotgun (WGS) entry which is preliminary data.</text>
</comment>
<dbReference type="OrthoDB" id="117692at2"/>
<organism evidence="2 3">
    <name type="scientific">Silvibacterium bohemicum</name>
    <dbReference type="NCBI Taxonomy" id="1577686"/>
    <lineage>
        <taxon>Bacteria</taxon>
        <taxon>Pseudomonadati</taxon>
        <taxon>Acidobacteriota</taxon>
        <taxon>Terriglobia</taxon>
        <taxon>Terriglobales</taxon>
        <taxon>Acidobacteriaceae</taxon>
        <taxon>Silvibacterium</taxon>
    </lineage>
</organism>
<evidence type="ECO:0000313" key="3">
    <source>
        <dbReference type="Proteomes" id="UP000538666"/>
    </source>
</evidence>
<dbReference type="RefSeq" id="WP_050059267.1">
    <property type="nucleotide sequence ID" value="NZ_JACHEK010000004.1"/>
</dbReference>
<proteinExistence type="predicted"/>
<accession>A0A841JSB6</accession>
<reference evidence="2 3" key="1">
    <citation type="submission" date="2020-08" db="EMBL/GenBank/DDBJ databases">
        <title>Genomic Encyclopedia of Type Strains, Phase IV (KMG-IV): sequencing the most valuable type-strain genomes for metagenomic binning, comparative biology and taxonomic classification.</title>
        <authorList>
            <person name="Goeker M."/>
        </authorList>
    </citation>
    <scope>NUCLEOTIDE SEQUENCE [LARGE SCALE GENOMIC DNA]</scope>
    <source>
        <strain evidence="2 3">DSM 103733</strain>
    </source>
</reference>
<feature type="domain" description="BON" evidence="1">
    <location>
        <begin position="37"/>
        <end position="103"/>
    </location>
</feature>
<dbReference type="PANTHER" id="PTHR34606">
    <property type="entry name" value="BON DOMAIN-CONTAINING PROTEIN"/>
    <property type="match status" value="1"/>
</dbReference>
<dbReference type="EMBL" id="JACHEK010000004">
    <property type="protein sequence ID" value="MBB6144050.1"/>
    <property type="molecule type" value="Genomic_DNA"/>
</dbReference>
<dbReference type="Gene3D" id="3.30.1340.30">
    <property type="match status" value="3"/>
</dbReference>
<gene>
    <name evidence="2" type="ORF">HNQ77_002002</name>
</gene>
<dbReference type="InterPro" id="IPR007055">
    <property type="entry name" value="BON_dom"/>
</dbReference>
<name>A0A841JSB6_9BACT</name>
<dbReference type="Proteomes" id="UP000538666">
    <property type="component" value="Unassembled WGS sequence"/>
</dbReference>
<dbReference type="PROSITE" id="PS50914">
    <property type="entry name" value="BON"/>
    <property type="match status" value="3"/>
</dbReference>
<evidence type="ECO:0000313" key="2">
    <source>
        <dbReference type="EMBL" id="MBB6144050.1"/>
    </source>
</evidence>
<protein>
    <submittedName>
        <fullName evidence="2">Osmotically-inducible protein OsmY</fullName>
    </submittedName>
</protein>
<feature type="domain" description="BON" evidence="1">
    <location>
        <begin position="107"/>
        <end position="179"/>
    </location>
</feature>
<dbReference type="InterPro" id="IPR051686">
    <property type="entry name" value="Lipoprotein_DolP"/>
</dbReference>
<dbReference type="AlphaFoldDB" id="A0A841JSB6"/>
<evidence type="ECO:0000259" key="1">
    <source>
        <dbReference type="PROSITE" id="PS50914"/>
    </source>
</evidence>